<feature type="domain" description="Tyr recombinase" evidence="2">
    <location>
        <begin position="1"/>
        <end position="121"/>
    </location>
</feature>
<evidence type="ECO:0000313" key="3">
    <source>
        <dbReference type="EMBL" id="MBU3839283.1"/>
    </source>
</evidence>
<dbReference type="Proteomes" id="UP000783796">
    <property type="component" value="Unassembled WGS sequence"/>
</dbReference>
<dbReference type="PROSITE" id="PS51898">
    <property type="entry name" value="TYR_RECOMBINASE"/>
    <property type="match status" value="1"/>
</dbReference>
<dbReference type="InterPro" id="IPR013762">
    <property type="entry name" value="Integrase-like_cat_sf"/>
</dbReference>
<accession>A0A948TE11</accession>
<reference evidence="3" key="2">
    <citation type="submission" date="2021-04" db="EMBL/GenBank/DDBJ databases">
        <authorList>
            <person name="Gilroy R."/>
        </authorList>
    </citation>
    <scope>NUCLEOTIDE SEQUENCE</scope>
    <source>
        <strain evidence="3">G4-2901</strain>
    </source>
</reference>
<dbReference type="EMBL" id="JAHLFW010000110">
    <property type="protein sequence ID" value="MBU3839283.1"/>
    <property type="molecule type" value="Genomic_DNA"/>
</dbReference>
<dbReference type="GO" id="GO:0006310">
    <property type="term" value="P:DNA recombination"/>
    <property type="evidence" value="ECO:0007669"/>
    <property type="project" value="UniProtKB-KW"/>
</dbReference>
<dbReference type="Gene3D" id="1.10.443.10">
    <property type="entry name" value="Intergrase catalytic core"/>
    <property type="match status" value="1"/>
</dbReference>
<gene>
    <name evidence="3" type="ORF">H9777_13445</name>
</gene>
<dbReference type="AlphaFoldDB" id="A0A948TE11"/>
<dbReference type="SUPFAM" id="SSF56349">
    <property type="entry name" value="DNA breaking-rejoining enzymes"/>
    <property type="match status" value="1"/>
</dbReference>
<protein>
    <submittedName>
        <fullName evidence="3">Tyrosine-type recombinase/integrase</fullName>
    </submittedName>
</protein>
<evidence type="ECO:0000313" key="4">
    <source>
        <dbReference type="Proteomes" id="UP000783796"/>
    </source>
</evidence>
<dbReference type="GO" id="GO:0015074">
    <property type="term" value="P:DNA integration"/>
    <property type="evidence" value="ECO:0007669"/>
    <property type="project" value="InterPro"/>
</dbReference>
<comment type="caution">
    <text evidence="3">The sequence shown here is derived from an EMBL/GenBank/DDBJ whole genome shotgun (WGS) entry which is preliminary data.</text>
</comment>
<dbReference type="InterPro" id="IPR011010">
    <property type="entry name" value="DNA_brk_join_enz"/>
</dbReference>
<proteinExistence type="predicted"/>
<dbReference type="InterPro" id="IPR002104">
    <property type="entry name" value="Integrase_catalytic"/>
</dbReference>
<organism evidence="3 4">
    <name type="scientific">Candidatus Phocaeicola faecigallinarum</name>
    <dbReference type="NCBI Taxonomy" id="2838732"/>
    <lineage>
        <taxon>Bacteria</taxon>
        <taxon>Pseudomonadati</taxon>
        <taxon>Bacteroidota</taxon>
        <taxon>Bacteroidia</taxon>
        <taxon>Bacteroidales</taxon>
        <taxon>Bacteroidaceae</taxon>
        <taxon>Phocaeicola</taxon>
    </lineage>
</organism>
<keyword evidence="1" id="KW-0233">DNA recombination</keyword>
<evidence type="ECO:0000259" key="2">
    <source>
        <dbReference type="PROSITE" id="PS51898"/>
    </source>
</evidence>
<evidence type="ECO:0000256" key="1">
    <source>
        <dbReference type="ARBA" id="ARBA00023172"/>
    </source>
</evidence>
<name>A0A948TE11_9BACT</name>
<sequence>MHYLAYRNRLKIKGLENPEHLFFVKLDGTGVSSANAYRWFRKVYERCGIQYLGDRFGPRVHDLRHSMATNSLSKMIKSGLDVYAALPLLSACIGHKSLASTEGYVRLTCEYYPELLKQCASLNEFVYPQHDETD</sequence>
<reference evidence="3" key="1">
    <citation type="journal article" date="2021" name="PeerJ">
        <title>Extensive microbial diversity within the chicken gut microbiome revealed by metagenomics and culture.</title>
        <authorList>
            <person name="Gilroy R."/>
            <person name="Ravi A."/>
            <person name="Getino M."/>
            <person name="Pursley I."/>
            <person name="Horton D.L."/>
            <person name="Alikhan N.F."/>
            <person name="Baker D."/>
            <person name="Gharbi K."/>
            <person name="Hall N."/>
            <person name="Watson M."/>
            <person name="Adriaenssens E.M."/>
            <person name="Foster-Nyarko E."/>
            <person name="Jarju S."/>
            <person name="Secka A."/>
            <person name="Antonio M."/>
            <person name="Oren A."/>
            <person name="Chaudhuri R.R."/>
            <person name="La Ragione R."/>
            <person name="Hildebrand F."/>
            <person name="Pallen M.J."/>
        </authorList>
    </citation>
    <scope>NUCLEOTIDE SEQUENCE</scope>
    <source>
        <strain evidence="3">G4-2901</strain>
    </source>
</reference>
<dbReference type="GO" id="GO:0003677">
    <property type="term" value="F:DNA binding"/>
    <property type="evidence" value="ECO:0007669"/>
    <property type="project" value="InterPro"/>
</dbReference>